<evidence type="ECO:0008006" key="4">
    <source>
        <dbReference type="Google" id="ProtNLM"/>
    </source>
</evidence>
<gene>
    <name evidence="3" type="ORF">ASTO00021_LOCUS5989</name>
</gene>
<evidence type="ECO:0000313" key="3">
    <source>
        <dbReference type="EMBL" id="CAE0435709.1"/>
    </source>
</evidence>
<feature type="domain" description="DUF2470" evidence="1">
    <location>
        <begin position="203"/>
        <end position="277"/>
    </location>
</feature>
<evidence type="ECO:0000259" key="1">
    <source>
        <dbReference type="Pfam" id="PF10615"/>
    </source>
</evidence>
<dbReference type="Gene3D" id="2.30.110.10">
    <property type="entry name" value="Electron Transport, Fmn-binding Protein, Chain A"/>
    <property type="match status" value="1"/>
</dbReference>
<protein>
    <recommendedName>
        <fullName evidence="4">DUF2470 domain-containing protein</fullName>
    </recommendedName>
</protein>
<dbReference type="InterPro" id="IPR055343">
    <property type="entry name" value="CREG_beta-barrel"/>
</dbReference>
<evidence type="ECO:0000259" key="2">
    <source>
        <dbReference type="Pfam" id="PF13883"/>
    </source>
</evidence>
<reference evidence="3" key="1">
    <citation type="submission" date="2021-01" db="EMBL/GenBank/DDBJ databases">
        <authorList>
            <person name="Corre E."/>
            <person name="Pelletier E."/>
            <person name="Niang G."/>
            <person name="Scheremetjew M."/>
            <person name="Finn R."/>
            <person name="Kale V."/>
            <person name="Holt S."/>
            <person name="Cochrane G."/>
            <person name="Meng A."/>
            <person name="Brown T."/>
            <person name="Cohen L."/>
        </authorList>
    </citation>
    <scope>NUCLEOTIDE SEQUENCE</scope>
    <source>
        <strain evidence="3">GSBS06</strain>
    </source>
</reference>
<accession>A0A7S3LN26</accession>
<dbReference type="Gene3D" id="3.20.180.10">
    <property type="entry name" value="PNP-oxidase-like"/>
    <property type="match status" value="1"/>
</dbReference>
<dbReference type="Pfam" id="PF13883">
    <property type="entry name" value="CREG_beta-barrel"/>
    <property type="match status" value="1"/>
</dbReference>
<dbReference type="PANTHER" id="PTHR13343:SF24">
    <property type="entry name" value="OS07G0573800 PROTEIN"/>
    <property type="match status" value="1"/>
</dbReference>
<organism evidence="3">
    <name type="scientific">Aplanochytrium stocchinoi</name>
    <dbReference type="NCBI Taxonomy" id="215587"/>
    <lineage>
        <taxon>Eukaryota</taxon>
        <taxon>Sar</taxon>
        <taxon>Stramenopiles</taxon>
        <taxon>Bigyra</taxon>
        <taxon>Labyrinthulomycetes</taxon>
        <taxon>Thraustochytrida</taxon>
        <taxon>Thraustochytriidae</taxon>
        <taxon>Aplanochytrium</taxon>
    </lineage>
</organism>
<dbReference type="InterPro" id="IPR012349">
    <property type="entry name" value="Split_barrel_FMN-bd"/>
</dbReference>
<dbReference type="SUPFAM" id="SSF50475">
    <property type="entry name" value="FMN-binding split barrel"/>
    <property type="match status" value="1"/>
</dbReference>
<dbReference type="InterPro" id="IPR037119">
    <property type="entry name" value="Haem_oxidase_HugZ-like_sf"/>
</dbReference>
<feature type="domain" description="CREG-like beta-barrel" evidence="2">
    <location>
        <begin position="45"/>
        <end position="189"/>
    </location>
</feature>
<sequence>MKGKEKSATVSLRKARIQGHAVPKDLQKARGSATTFMQPEGAQYLTHAEKTKSLLSVVHNGLLSTNHHKLNYPYGSIINFVLDSDGKPYTFISRLAEHTANLLNDPRASVLVSQVQGLGDKLATARVTLVGRMLPIEKTEELVKKFIQVHPGAYYAEFDDFMTFKLDVENIRYIGGFGEMSWVPSSDYIHSEIDPVSGGIAAKNAIDHMNKDHKDDVLSMARAYAGLPEATEATILGLDRYGLDVLCILPDGKRRSRVTFEKRLESSDEIKQTIIDLTRKARMRRSSL</sequence>
<dbReference type="AlphaFoldDB" id="A0A7S3LN26"/>
<dbReference type="PANTHER" id="PTHR13343">
    <property type="entry name" value="CREG1 PROTEIN"/>
    <property type="match status" value="1"/>
</dbReference>
<name>A0A7S3LN26_9STRA</name>
<dbReference type="InterPro" id="IPR019595">
    <property type="entry name" value="DUF2470"/>
</dbReference>
<proteinExistence type="predicted"/>
<dbReference type="GO" id="GO:0005737">
    <property type="term" value="C:cytoplasm"/>
    <property type="evidence" value="ECO:0007669"/>
    <property type="project" value="UniProtKB-ARBA"/>
</dbReference>
<dbReference type="EMBL" id="HBIN01008095">
    <property type="protein sequence ID" value="CAE0435709.1"/>
    <property type="molecule type" value="Transcribed_RNA"/>
</dbReference>
<dbReference type="Pfam" id="PF10615">
    <property type="entry name" value="DUF2470"/>
    <property type="match status" value="1"/>
</dbReference>